<dbReference type="RefSeq" id="WP_204403157.1">
    <property type="nucleotide sequence ID" value="NZ_JAFBEE010000016.1"/>
</dbReference>
<feature type="transmembrane region" description="Helical" evidence="1">
    <location>
        <begin position="19"/>
        <end position="38"/>
    </location>
</feature>
<protein>
    <submittedName>
        <fullName evidence="2">Uncharacterized protein</fullName>
    </submittedName>
</protein>
<keyword evidence="3" id="KW-1185">Reference proteome</keyword>
<evidence type="ECO:0000313" key="2">
    <source>
        <dbReference type="EMBL" id="MBM7615676.1"/>
    </source>
</evidence>
<gene>
    <name evidence="2" type="ORF">JOC73_002250</name>
</gene>
<name>A0ABS2NRW9_9FIRM</name>
<proteinExistence type="predicted"/>
<dbReference type="EMBL" id="JAFBEE010000016">
    <property type="protein sequence ID" value="MBM7615676.1"/>
    <property type="molecule type" value="Genomic_DNA"/>
</dbReference>
<comment type="caution">
    <text evidence="2">The sequence shown here is derived from an EMBL/GenBank/DDBJ whole genome shotgun (WGS) entry which is preliminary data.</text>
</comment>
<keyword evidence="1" id="KW-1133">Transmembrane helix</keyword>
<organism evidence="2 3">
    <name type="scientific">Alkaliphilus hydrothermalis</name>
    <dbReference type="NCBI Taxonomy" id="1482730"/>
    <lineage>
        <taxon>Bacteria</taxon>
        <taxon>Bacillati</taxon>
        <taxon>Bacillota</taxon>
        <taxon>Clostridia</taxon>
        <taxon>Peptostreptococcales</taxon>
        <taxon>Natronincolaceae</taxon>
        <taxon>Alkaliphilus</taxon>
    </lineage>
</organism>
<sequence>MKEGVAVINKDKYKSFRKIMLKVFFLILIFNLMITTFVGCSHKQVPPEGIRKELYTYVVENITEVDGIYKSSSLTVTDLSVRFIDNLPKYINVTNKEMGLLGEIQLMIGHYLDYEEARDRGSKDEAMKHLKQFEDQLEKIKLYLKIK</sequence>
<evidence type="ECO:0000256" key="1">
    <source>
        <dbReference type="SAM" id="Phobius"/>
    </source>
</evidence>
<keyword evidence="1" id="KW-0472">Membrane</keyword>
<dbReference type="Proteomes" id="UP001314796">
    <property type="component" value="Unassembled WGS sequence"/>
</dbReference>
<evidence type="ECO:0000313" key="3">
    <source>
        <dbReference type="Proteomes" id="UP001314796"/>
    </source>
</evidence>
<keyword evidence="1" id="KW-0812">Transmembrane</keyword>
<accession>A0ABS2NRW9</accession>
<reference evidence="2 3" key="1">
    <citation type="submission" date="2021-01" db="EMBL/GenBank/DDBJ databases">
        <title>Genomic Encyclopedia of Type Strains, Phase IV (KMG-IV): sequencing the most valuable type-strain genomes for metagenomic binning, comparative biology and taxonomic classification.</title>
        <authorList>
            <person name="Goeker M."/>
        </authorList>
    </citation>
    <scope>NUCLEOTIDE SEQUENCE [LARGE SCALE GENOMIC DNA]</scope>
    <source>
        <strain evidence="2 3">DSM 25890</strain>
    </source>
</reference>